<organism evidence="1 2">
    <name type="scientific">Dendrothele bispora (strain CBS 962.96)</name>
    <dbReference type="NCBI Taxonomy" id="1314807"/>
    <lineage>
        <taxon>Eukaryota</taxon>
        <taxon>Fungi</taxon>
        <taxon>Dikarya</taxon>
        <taxon>Basidiomycota</taxon>
        <taxon>Agaricomycotina</taxon>
        <taxon>Agaricomycetes</taxon>
        <taxon>Agaricomycetidae</taxon>
        <taxon>Agaricales</taxon>
        <taxon>Agaricales incertae sedis</taxon>
        <taxon>Dendrothele</taxon>
    </lineage>
</organism>
<accession>A0A4S8M9I6</accession>
<evidence type="ECO:0000313" key="2">
    <source>
        <dbReference type="Proteomes" id="UP000297245"/>
    </source>
</evidence>
<protein>
    <submittedName>
        <fullName evidence="1">WD40 repeat-like protein</fullName>
    </submittedName>
</protein>
<evidence type="ECO:0000313" key="1">
    <source>
        <dbReference type="EMBL" id="THU99066.1"/>
    </source>
</evidence>
<dbReference type="InterPro" id="IPR001680">
    <property type="entry name" value="WD40_rpt"/>
</dbReference>
<dbReference type="Gene3D" id="2.130.10.10">
    <property type="entry name" value="YVTN repeat-like/Quinoprotein amine dehydrogenase"/>
    <property type="match status" value="2"/>
</dbReference>
<name>A0A4S8M9I6_DENBC</name>
<dbReference type="InterPro" id="IPR015943">
    <property type="entry name" value="WD40/YVTN_repeat-like_dom_sf"/>
</dbReference>
<dbReference type="SMART" id="SM00320">
    <property type="entry name" value="WD40"/>
    <property type="match status" value="2"/>
</dbReference>
<proteinExistence type="predicted"/>
<gene>
    <name evidence="1" type="ORF">K435DRAFT_856033</name>
</gene>
<reference evidence="1 2" key="1">
    <citation type="journal article" date="2019" name="Nat. Ecol. Evol.">
        <title>Megaphylogeny resolves global patterns of mushroom evolution.</title>
        <authorList>
            <person name="Varga T."/>
            <person name="Krizsan K."/>
            <person name="Foldi C."/>
            <person name="Dima B."/>
            <person name="Sanchez-Garcia M."/>
            <person name="Sanchez-Ramirez S."/>
            <person name="Szollosi G.J."/>
            <person name="Szarkandi J.G."/>
            <person name="Papp V."/>
            <person name="Albert L."/>
            <person name="Andreopoulos W."/>
            <person name="Angelini C."/>
            <person name="Antonin V."/>
            <person name="Barry K.W."/>
            <person name="Bougher N.L."/>
            <person name="Buchanan P."/>
            <person name="Buyck B."/>
            <person name="Bense V."/>
            <person name="Catcheside P."/>
            <person name="Chovatia M."/>
            <person name="Cooper J."/>
            <person name="Damon W."/>
            <person name="Desjardin D."/>
            <person name="Finy P."/>
            <person name="Geml J."/>
            <person name="Haridas S."/>
            <person name="Hughes K."/>
            <person name="Justo A."/>
            <person name="Karasinski D."/>
            <person name="Kautmanova I."/>
            <person name="Kiss B."/>
            <person name="Kocsube S."/>
            <person name="Kotiranta H."/>
            <person name="LaButti K.M."/>
            <person name="Lechner B.E."/>
            <person name="Liimatainen K."/>
            <person name="Lipzen A."/>
            <person name="Lukacs Z."/>
            <person name="Mihaltcheva S."/>
            <person name="Morgado L.N."/>
            <person name="Niskanen T."/>
            <person name="Noordeloos M.E."/>
            <person name="Ohm R.A."/>
            <person name="Ortiz-Santana B."/>
            <person name="Ovrebo C."/>
            <person name="Racz N."/>
            <person name="Riley R."/>
            <person name="Savchenko A."/>
            <person name="Shiryaev A."/>
            <person name="Soop K."/>
            <person name="Spirin V."/>
            <person name="Szebenyi C."/>
            <person name="Tomsovsky M."/>
            <person name="Tulloss R.E."/>
            <person name="Uehling J."/>
            <person name="Grigoriev I.V."/>
            <person name="Vagvolgyi C."/>
            <person name="Papp T."/>
            <person name="Martin F.M."/>
            <person name="Miettinen O."/>
            <person name="Hibbett D.S."/>
            <person name="Nagy L.G."/>
        </authorList>
    </citation>
    <scope>NUCLEOTIDE SEQUENCE [LARGE SCALE GENOMIC DNA]</scope>
    <source>
        <strain evidence="1 2">CBS 962.96</strain>
    </source>
</reference>
<sequence>MFKFKSLFNSTYKKQTTLSGPRDAVRSVSFSVDGSFVSAAGFGGVTIWEVKTSKPVTTPHLPYEPGETKYVFFTSAWLYFGVINSHVFLVGNMTGELSIWSLNDNGQKTFQARGTHTVDDDCTHQVLSIDVLDPSVAPGSLARIVTSTSDKLVTVLTVTSSFEVTTVFKAKLPGDFLPRTVKFALATHNLFAFSKLGGGFLQLQGDDGSLLWVKQNGPKEMHCVSVDEKQDLFASWTGQQAQVFRLTNSEFVGTFQGEISLCRDAKQIAFAEEGTRLVVGTDHGLVEVFEVQSGQRVQTLGYPRKSLVHTVATCTLPNCDLIAIAGSTKNQPSDVVVFKKKCRSPRSSRSMGERGGDIIFNLNLPVTWTGVRWTGYILILLTAAYLTLNQFPHAFVWNVEASVYPFGLGMRFFVYVPLLLKFTSTPGLSSPTLPISTVSPVTTAVTSTTTVTDLITVTATEVYLPTLTVVEEHYSILTVTETFPPTAVTSRKLPATITDVDGKNLQL</sequence>
<dbReference type="EMBL" id="ML179125">
    <property type="protein sequence ID" value="THU99066.1"/>
    <property type="molecule type" value="Genomic_DNA"/>
</dbReference>
<dbReference type="InterPro" id="IPR036322">
    <property type="entry name" value="WD40_repeat_dom_sf"/>
</dbReference>
<dbReference type="Proteomes" id="UP000297245">
    <property type="component" value="Unassembled WGS sequence"/>
</dbReference>
<keyword evidence="2" id="KW-1185">Reference proteome</keyword>
<dbReference type="SUPFAM" id="SSF50978">
    <property type="entry name" value="WD40 repeat-like"/>
    <property type="match status" value="1"/>
</dbReference>
<dbReference type="AlphaFoldDB" id="A0A4S8M9I6"/>
<dbReference type="OrthoDB" id="3238562at2759"/>